<dbReference type="PANTHER" id="PTHR30203:SF30">
    <property type="entry name" value="OUTER MEMBRANE PROTEIN-RELATED"/>
    <property type="match status" value="1"/>
</dbReference>
<name>A0A518EVB4_9BACT</name>
<proteinExistence type="inferred from homology"/>
<evidence type="ECO:0000313" key="4">
    <source>
        <dbReference type="EMBL" id="QDV08030.1"/>
    </source>
</evidence>
<dbReference type="NCBIfam" id="TIGR01845">
    <property type="entry name" value="outer_NodT"/>
    <property type="match status" value="1"/>
</dbReference>
<sequence length="488" mass="53813">MPTYPQPSLLGRLAIVFSAALLVTACVPDLRQEVLREPETPVPASFGAATDAADTEPDSAASSVPTANVQWREFFKDPKLAALIETALDGNQELNIRVQEIVVAQNEIMARTGEYLPKVDVGVGTGVEKVGLITSQGASDEANGVPEVLRNYRLGFSASWEVDVWKRLRNSARAATFEYLASVEGRNFMVTRVVAEIANTYYELMALDRQLEVLRQNIGLQQDALEIVRLEKQAAVVTELAVQRFEAEVLKNRSRQFDLEQRIVETQNRLNFLVGRYPGPIPRDGQGLGDPMPALVRTGVPSELLGNRPDVKQAELQLAAAKLDVQVARARFYPSLSIEAGVGYESYQADELLSTPDSVFYGLAGGIVAPLVNRRAIKAEYFSKGAEQLKAVLQFEQTLLMAFTEVANQLSMIDNLQKSYDLQAQQVSVLGQAIEVSNTLFRSARADYMEVLLTRRDSLDAQMELIDTQLAQKRAMVNVYQALGGGWQ</sequence>
<dbReference type="PANTHER" id="PTHR30203">
    <property type="entry name" value="OUTER MEMBRANE CATION EFFLUX PROTEIN"/>
    <property type="match status" value="1"/>
</dbReference>
<organism evidence="4 5">
    <name type="scientific">Saltatorellus ferox</name>
    <dbReference type="NCBI Taxonomy" id="2528018"/>
    <lineage>
        <taxon>Bacteria</taxon>
        <taxon>Pseudomonadati</taxon>
        <taxon>Planctomycetota</taxon>
        <taxon>Planctomycetia</taxon>
        <taxon>Planctomycetia incertae sedis</taxon>
        <taxon>Saltatorellus</taxon>
    </lineage>
</organism>
<dbReference type="InterPro" id="IPR010131">
    <property type="entry name" value="MdtP/NodT-like"/>
</dbReference>
<keyword evidence="2" id="KW-0472">Membrane</keyword>
<reference evidence="4 5" key="1">
    <citation type="submission" date="2019-02" db="EMBL/GenBank/DDBJ databases">
        <title>Deep-cultivation of Planctomycetes and their phenomic and genomic characterization uncovers novel biology.</title>
        <authorList>
            <person name="Wiegand S."/>
            <person name="Jogler M."/>
            <person name="Boedeker C."/>
            <person name="Pinto D."/>
            <person name="Vollmers J."/>
            <person name="Rivas-Marin E."/>
            <person name="Kohn T."/>
            <person name="Peeters S.H."/>
            <person name="Heuer A."/>
            <person name="Rast P."/>
            <person name="Oberbeckmann S."/>
            <person name="Bunk B."/>
            <person name="Jeske O."/>
            <person name="Meyerdierks A."/>
            <person name="Storesund J.E."/>
            <person name="Kallscheuer N."/>
            <person name="Luecker S."/>
            <person name="Lage O.M."/>
            <person name="Pohl T."/>
            <person name="Merkel B.J."/>
            <person name="Hornburger P."/>
            <person name="Mueller R.-W."/>
            <person name="Bruemmer F."/>
            <person name="Labrenz M."/>
            <person name="Spormann A.M."/>
            <person name="Op den Camp H."/>
            <person name="Overmann J."/>
            <person name="Amann R."/>
            <person name="Jetten M.S.M."/>
            <person name="Mascher T."/>
            <person name="Medema M.H."/>
            <person name="Devos D.P."/>
            <person name="Kaster A.-K."/>
            <person name="Ovreas L."/>
            <person name="Rohde M."/>
            <person name="Galperin M.Y."/>
            <person name="Jogler C."/>
        </authorList>
    </citation>
    <scope>NUCLEOTIDE SEQUENCE [LARGE SCALE GENOMIC DNA]</scope>
    <source>
        <strain evidence="4 5">Poly30</strain>
    </source>
</reference>
<dbReference type="Gene3D" id="1.20.1600.10">
    <property type="entry name" value="Outer membrane efflux proteins (OEP)"/>
    <property type="match status" value="1"/>
</dbReference>
<keyword evidence="2" id="KW-0812">Transmembrane</keyword>
<feature type="region of interest" description="Disordered" evidence="3">
    <location>
        <begin position="41"/>
        <end position="65"/>
    </location>
</feature>
<dbReference type="SUPFAM" id="SSF56954">
    <property type="entry name" value="Outer membrane efflux proteins (OEP)"/>
    <property type="match status" value="1"/>
</dbReference>
<dbReference type="GO" id="GO:0015562">
    <property type="term" value="F:efflux transmembrane transporter activity"/>
    <property type="evidence" value="ECO:0007669"/>
    <property type="project" value="InterPro"/>
</dbReference>
<gene>
    <name evidence="4" type="primary">oprM_3</name>
    <name evidence="4" type="ORF">Poly30_35660</name>
</gene>
<comment type="similarity">
    <text evidence="1 2">Belongs to the outer membrane factor (OMF) (TC 1.B.17) family.</text>
</comment>
<dbReference type="InterPro" id="IPR003423">
    <property type="entry name" value="OMP_efflux"/>
</dbReference>
<dbReference type="GO" id="GO:0005886">
    <property type="term" value="C:plasma membrane"/>
    <property type="evidence" value="ECO:0007669"/>
    <property type="project" value="UniProtKB-SubCell"/>
</dbReference>
<evidence type="ECO:0000313" key="5">
    <source>
        <dbReference type="Proteomes" id="UP000320390"/>
    </source>
</evidence>
<accession>A0A518EVB4</accession>
<protein>
    <submittedName>
        <fullName evidence="4">Outer membrane protein OprM</fullName>
    </submittedName>
</protein>
<keyword evidence="5" id="KW-1185">Reference proteome</keyword>
<dbReference type="Proteomes" id="UP000320390">
    <property type="component" value="Chromosome"/>
</dbReference>
<evidence type="ECO:0000256" key="1">
    <source>
        <dbReference type="ARBA" id="ARBA00007613"/>
    </source>
</evidence>
<dbReference type="OrthoDB" id="9783163at2"/>
<keyword evidence="2" id="KW-0449">Lipoprotein</keyword>
<dbReference type="Gene3D" id="2.20.200.10">
    <property type="entry name" value="Outer membrane efflux proteins (OEP)"/>
    <property type="match status" value="1"/>
</dbReference>
<keyword evidence="2" id="KW-1134">Transmembrane beta strand</keyword>
<keyword evidence="2" id="KW-0564">Palmitate</keyword>
<dbReference type="AlphaFoldDB" id="A0A518EVB4"/>
<comment type="subcellular location">
    <subcellularLocation>
        <location evidence="2">Cell membrane</location>
        <topology evidence="2">Lipid-anchor</topology>
    </subcellularLocation>
</comment>
<dbReference type="EMBL" id="CP036434">
    <property type="protein sequence ID" value="QDV08030.1"/>
    <property type="molecule type" value="Genomic_DNA"/>
</dbReference>
<evidence type="ECO:0000256" key="3">
    <source>
        <dbReference type="SAM" id="MobiDB-lite"/>
    </source>
</evidence>
<evidence type="ECO:0000256" key="2">
    <source>
        <dbReference type="RuleBase" id="RU362097"/>
    </source>
</evidence>
<dbReference type="RefSeq" id="WP_145199974.1">
    <property type="nucleotide sequence ID" value="NZ_CP036434.1"/>
</dbReference>
<dbReference type="Pfam" id="PF02321">
    <property type="entry name" value="OEP"/>
    <property type="match status" value="2"/>
</dbReference>